<dbReference type="Proteomes" id="UP001168380">
    <property type="component" value="Unassembled WGS sequence"/>
</dbReference>
<evidence type="ECO:0000313" key="2">
    <source>
        <dbReference type="EMBL" id="MDO3381973.1"/>
    </source>
</evidence>
<protein>
    <submittedName>
        <fullName evidence="2">Molybdopterin-synthase adenylyltransferase MoeB</fullName>
    </submittedName>
</protein>
<proteinExistence type="predicted"/>
<dbReference type="RefSeq" id="WP_302712126.1">
    <property type="nucleotide sequence ID" value="NZ_JAULRT010000047.1"/>
</dbReference>
<dbReference type="PANTHER" id="PTHR10953">
    <property type="entry name" value="UBIQUITIN-ACTIVATING ENZYME E1"/>
    <property type="match status" value="1"/>
</dbReference>
<dbReference type="EMBL" id="JAULRT010000047">
    <property type="protein sequence ID" value="MDO3381973.1"/>
    <property type="molecule type" value="Genomic_DNA"/>
</dbReference>
<evidence type="ECO:0000259" key="1">
    <source>
        <dbReference type="Pfam" id="PF00899"/>
    </source>
</evidence>
<dbReference type="GO" id="GO:0016779">
    <property type="term" value="F:nucleotidyltransferase activity"/>
    <property type="evidence" value="ECO:0007669"/>
    <property type="project" value="UniProtKB-KW"/>
</dbReference>
<keyword evidence="2" id="KW-0808">Transferase</keyword>
<organism evidence="2 3">
    <name type="scientific">Gilvimarinus algae</name>
    <dbReference type="NCBI Taxonomy" id="3058037"/>
    <lineage>
        <taxon>Bacteria</taxon>
        <taxon>Pseudomonadati</taxon>
        <taxon>Pseudomonadota</taxon>
        <taxon>Gammaproteobacteria</taxon>
        <taxon>Cellvibrionales</taxon>
        <taxon>Cellvibrionaceae</taxon>
        <taxon>Gilvimarinus</taxon>
    </lineage>
</organism>
<dbReference type="PANTHER" id="PTHR10953:SF240">
    <property type="entry name" value="SULFUR CARRIER PROTEIN THIS ADENYLYLTRANSFERASE"/>
    <property type="match status" value="1"/>
</dbReference>
<evidence type="ECO:0000313" key="3">
    <source>
        <dbReference type="Proteomes" id="UP001168380"/>
    </source>
</evidence>
<dbReference type="InterPro" id="IPR000594">
    <property type="entry name" value="ThiF_NAD_FAD-bd"/>
</dbReference>
<name>A0ABT8TFT9_9GAMM</name>
<dbReference type="Gene3D" id="3.40.50.720">
    <property type="entry name" value="NAD(P)-binding Rossmann-like Domain"/>
    <property type="match status" value="1"/>
</dbReference>
<keyword evidence="3" id="KW-1185">Reference proteome</keyword>
<accession>A0ABT8TFT9</accession>
<keyword evidence="2" id="KW-0548">Nucleotidyltransferase</keyword>
<comment type="caution">
    <text evidence="2">The sequence shown here is derived from an EMBL/GenBank/DDBJ whole genome shotgun (WGS) entry which is preliminary data.</text>
</comment>
<dbReference type="CDD" id="cd00757">
    <property type="entry name" value="ThiF_MoeB_HesA_family"/>
    <property type="match status" value="1"/>
</dbReference>
<sequence>MADLSDEQLLRYSRQIMLGGVDIEGQQALLSSKVLVLGLGGLGAPVAMYLAAAGVGELILADDDVVELSNLQRQIIHRTDAIGKGKAESAREALAQLNPDVRVTLLAKRLDTKALTRALDGVQVAVDCSDNFTTRFALNAACVAAGIPLVSGAAIALEGQVAVFDPRQAASPCYRCLYQEQRDEQLSCATSGVLAPLVGIIGSVQALETIKLLTGLGETLAGRVQFYDAFRGQWREMRLPKDPECPVCAQRDQ</sequence>
<dbReference type="NCBIfam" id="NF004281">
    <property type="entry name" value="PRK05690.1"/>
    <property type="match status" value="1"/>
</dbReference>
<dbReference type="Pfam" id="PF00899">
    <property type="entry name" value="ThiF"/>
    <property type="match status" value="1"/>
</dbReference>
<reference evidence="2" key="1">
    <citation type="submission" date="2023-07" db="EMBL/GenBank/DDBJ databases">
        <title>Gilvimarinus algae sp. nov., isolated from the surface of Kelp.</title>
        <authorList>
            <person name="Sun Y.Y."/>
            <person name="Gong Y."/>
            <person name="Du Z.J."/>
        </authorList>
    </citation>
    <scope>NUCLEOTIDE SEQUENCE</scope>
    <source>
        <strain evidence="2">SDUM040014</strain>
    </source>
</reference>
<dbReference type="SUPFAM" id="SSF69572">
    <property type="entry name" value="Activating enzymes of the ubiquitin-like proteins"/>
    <property type="match status" value="1"/>
</dbReference>
<dbReference type="InterPro" id="IPR035985">
    <property type="entry name" value="Ubiquitin-activating_enz"/>
</dbReference>
<gene>
    <name evidence="2" type="primary">moeB</name>
    <name evidence="2" type="ORF">QWI16_07270</name>
</gene>
<dbReference type="InterPro" id="IPR045886">
    <property type="entry name" value="ThiF/MoeB/HesA"/>
</dbReference>
<feature type="domain" description="THIF-type NAD/FAD binding fold" evidence="1">
    <location>
        <begin position="12"/>
        <end position="247"/>
    </location>
</feature>